<evidence type="ECO:0000313" key="2">
    <source>
        <dbReference type="Proteomes" id="UP001163105"/>
    </source>
</evidence>
<keyword evidence="2" id="KW-1185">Reference proteome</keyword>
<accession>A0AB34FLM5</accession>
<sequence>MSAQSESPADVESALRSKIFENLAVLFPNKNYTVSTASGADARYYAIVRTQDPASMAWDPAVALASVLHAANGCQPHVATLMVLEKLLQITQDEVDGLVSSCDNKQHVVAPPSDYCPSPASTLFVREDSPLFVPDDAPLYTE</sequence>
<dbReference type="AlphaFoldDB" id="A0AB34FLM5"/>
<comment type="caution">
    <text evidence="1">The sequence shown here is derived from an EMBL/GenBank/DDBJ whole genome shotgun (WGS) entry which is preliminary data.</text>
</comment>
<proteinExistence type="predicted"/>
<evidence type="ECO:0000313" key="1">
    <source>
        <dbReference type="EMBL" id="KAJ6440017.1"/>
    </source>
</evidence>
<dbReference type="Proteomes" id="UP001163105">
    <property type="component" value="Unassembled WGS sequence"/>
</dbReference>
<organism evidence="1 2">
    <name type="scientific">Purpureocillium lavendulum</name>
    <dbReference type="NCBI Taxonomy" id="1247861"/>
    <lineage>
        <taxon>Eukaryota</taxon>
        <taxon>Fungi</taxon>
        <taxon>Dikarya</taxon>
        <taxon>Ascomycota</taxon>
        <taxon>Pezizomycotina</taxon>
        <taxon>Sordariomycetes</taxon>
        <taxon>Hypocreomycetidae</taxon>
        <taxon>Hypocreales</taxon>
        <taxon>Ophiocordycipitaceae</taxon>
        <taxon>Purpureocillium</taxon>
    </lineage>
</organism>
<dbReference type="EMBL" id="JAQHRD010000006">
    <property type="protein sequence ID" value="KAJ6440017.1"/>
    <property type="molecule type" value="Genomic_DNA"/>
</dbReference>
<reference evidence="1" key="1">
    <citation type="submission" date="2023-01" db="EMBL/GenBank/DDBJ databases">
        <title>The growth and conidiation of Purpureocillium lavendulum are regulated by nitrogen source and histone H3K14 acetylation.</title>
        <authorList>
            <person name="Tang P."/>
            <person name="Han J."/>
            <person name="Zhang C."/>
            <person name="Tang P."/>
            <person name="Qi F."/>
            <person name="Zhang K."/>
            <person name="Liang L."/>
        </authorList>
    </citation>
    <scope>NUCLEOTIDE SEQUENCE</scope>
    <source>
        <strain evidence="1">YMF1.00683</strain>
    </source>
</reference>
<gene>
    <name evidence="1" type="ORF">O9K51_07908</name>
</gene>
<protein>
    <submittedName>
        <fullName evidence="1">Chaperone protein dnaJ 2</fullName>
    </submittedName>
</protein>
<name>A0AB34FLM5_9HYPO</name>